<protein>
    <recommendedName>
        <fullName evidence="7">Transmembrane protein 18</fullName>
    </recommendedName>
</protein>
<evidence type="ECO:0000256" key="2">
    <source>
        <dbReference type="SAM" id="Phobius"/>
    </source>
</evidence>
<sequence length="212" mass="23489">MMRALAALLLIAAAAQADDVDNENATAASSLNDVVEGLKDQIFADHVKGAPQTFREECAAFIAAVDWRENWIRCLLLWHLSLWVLFVFTRKNFPVQCGLFFGIAACVALAETLNGLCAKRWEKFATQNYFDERGVFAGIMLCAPLLALAFAMLLNFLVMASSMLVTVKRAEFRGKARELGAQAEAEAQAVPVPAVSERDERAYRRTNRKKGK</sequence>
<evidence type="ECO:0000313" key="5">
    <source>
        <dbReference type="EMBL" id="CAH0365274.1"/>
    </source>
</evidence>
<dbReference type="OrthoDB" id="411535at2759"/>
<dbReference type="Proteomes" id="UP000789595">
    <property type="component" value="Unassembled WGS sequence"/>
</dbReference>
<dbReference type="Pfam" id="PF14770">
    <property type="entry name" value="TMEM18"/>
    <property type="match status" value="1"/>
</dbReference>
<evidence type="ECO:0000313" key="6">
    <source>
        <dbReference type="Proteomes" id="UP000789595"/>
    </source>
</evidence>
<evidence type="ECO:0000256" key="1">
    <source>
        <dbReference type="SAM" id="MobiDB-lite"/>
    </source>
</evidence>
<evidence type="ECO:0008006" key="7">
    <source>
        <dbReference type="Google" id="ProtNLM"/>
    </source>
</evidence>
<dbReference type="AlphaFoldDB" id="A0A7S4A3H0"/>
<accession>A0A7S4A3H0</accession>
<feature type="transmembrane region" description="Helical" evidence="2">
    <location>
        <begin position="136"/>
        <end position="167"/>
    </location>
</feature>
<reference evidence="4" key="1">
    <citation type="submission" date="2021-01" db="EMBL/GenBank/DDBJ databases">
        <authorList>
            <person name="Corre E."/>
            <person name="Pelletier E."/>
            <person name="Niang G."/>
            <person name="Scheremetjew M."/>
            <person name="Finn R."/>
            <person name="Kale V."/>
            <person name="Holt S."/>
            <person name="Cochrane G."/>
            <person name="Meng A."/>
            <person name="Brown T."/>
            <person name="Cohen L."/>
        </authorList>
    </citation>
    <scope>NUCLEOTIDE SEQUENCE</scope>
    <source>
        <strain evidence="4">CCMP1756</strain>
    </source>
</reference>
<dbReference type="InterPro" id="IPR026721">
    <property type="entry name" value="TMEM18"/>
</dbReference>
<dbReference type="EMBL" id="HBIW01020660">
    <property type="protein sequence ID" value="CAE0702333.1"/>
    <property type="molecule type" value="Transcribed_RNA"/>
</dbReference>
<keyword evidence="2" id="KW-0472">Membrane</keyword>
<dbReference type="EMBL" id="CAKKNE010000001">
    <property type="protein sequence ID" value="CAH0365274.1"/>
    <property type="molecule type" value="Genomic_DNA"/>
</dbReference>
<feature type="transmembrane region" description="Helical" evidence="2">
    <location>
        <begin position="95"/>
        <end position="116"/>
    </location>
</feature>
<name>A0A7S4A3H0_9STRA</name>
<keyword evidence="6" id="KW-1185">Reference proteome</keyword>
<keyword evidence="3" id="KW-0732">Signal</keyword>
<feature type="region of interest" description="Disordered" evidence="1">
    <location>
        <begin position="190"/>
        <end position="212"/>
    </location>
</feature>
<organism evidence="4">
    <name type="scientific">Pelagomonas calceolata</name>
    <dbReference type="NCBI Taxonomy" id="35677"/>
    <lineage>
        <taxon>Eukaryota</taxon>
        <taxon>Sar</taxon>
        <taxon>Stramenopiles</taxon>
        <taxon>Ochrophyta</taxon>
        <taxon>Pelagophyceae</taxon>
        <taxon>Pelagomonadales</taxon>
        <taxon>Pelagomonadaceae</taxon>
        <taxon>Pelagomonas</taxon>
    </lineage>
</organism>
<gene>
    <name evidence="4" type="ORF">PCAL00307_LOCUS17778</name>
    <name evidence="5" type="ORF">PECAL_1P17070</name>
</gene>
<keyword evidence="2" id="KW-1133">Transmembrane helix</keyword>
<evidence type="ECO:0000313" key="4">
    <source>
        <dbReference type="EMBL" id="CAE0702333.1"/>
    </source>
</evidence>
<evidence type="ECO:0000256" key="3">
    <source>
        <dbReference type="SAM" id="SignalP"/>
    </source>
</evidence>
<feature type="signal peptide" evidence="3">
    <location>
        <begin position="1"/>
        <end position="17"/>
    </location>
</feature>
<proteinExistence type="predicted"/>
<reference evidence="5" key="2">
    <citation type="submission" date="2021-11" db="EMBL/GenBank/DDBJ databases">
        <authorList>
            <consortium name="Genoscope - CEA"/>
            <person name="William W."/>
        </authorList>
    </citation>
    <scope>NUCLEOTIDE SEQUENCE</scope>
</reference>
<feature type="chain" id="PRO_5035681071" description="Transmembrane protein 18" evidence="3">
    <location>
        <begin position="18"/>
        <end position="212"/>
    </location>
</feature>
<keyword evidence="2" id="KW-0812">Transmembrane</keyword>